<feature type="transmembrane region" description="Helical" evidence="1">
    <location>
        <begin position="189"/>
        <end position="210"/>
    </location>
</feature>
<dbReference type="EMBL" id="JABAIV010000010">
    <property type="protein sequence ID" value="NNG25541.1"/>
    <property type="molecule type" value="Genomic_DNA"/>
</dbReference>
<reference evidence="2 3" key="1">
    <citation type="submission" date="2020-04" db="EMBL/GenBank/DDBJ databases">
        <title>Massilia sp. nov., a cold adapted bacteria isolated from Arctic soil.</title>
        <authorList>
            <person name="Son J."/>
            <person name="Ka J.-O."/>
        </authorList>
    </citation>
    <scope>NUCLEOTIDE SEQUENCE [LARGE SCALE GENOMIC DNA]</scope>
    <source>
        <strain evidence="2 3">ML15P13</strain>
    </source>
</reference>
<sequence>MDRKNAVELQEHMLGTYYGLRVGLAVVGIMLPIVVLFAGVILHHVWLEPSISQYYHTKGRLSYFTTRDLFVGGLFAAGTCLYLYKGFSNKENVALNLAGVFALFVALIPTAAVSSDRGLVSVLHGTSAVIFFFCIAYVSLFRSHDTLPLLPSAKRARYARGYRCTGLAMIASPLAAVALSLVLEPGSQFKTLIFWLETFAVWSFAAYWTIKTFEMRETRAEKRGLDAELKREVSPSAPSEIDASHLDGVPSVIVKSLSPKFTDVEAVVPAVSSGEQ</sequence>
<keyword evidence="1" id="KW-0812">Transmembrane</keyword>
<keyword evidence="3" id="KW-1185">Reference proteome</keyword>
<organism evidence="2 3">
    <name type="scientific">Telluria aromaticivorans</name>
    <dbReference type="NCBI Taxonomy" id="2725995"/>
    <lineage>
        <taxon>Bacteria</taxon>
        <taxon>Pseudomonadati</taxon>
        <taxon>Pseudomonadota</taxon>
        <taxon>Betaproteobacteria</taxon>
        <taxon>Burkholderiales</taxon>
        <taxon>Oxalobacteraceae</taxon>
        <taxon>Telluria group</taxon>
        <taxon>Telluria</taxon>
    </lineage>
</organism>
<dbReference type="Proteomes" id="UP000533905">
    <property type="component" value="Unassembled WGS sequence"/>
</dbReference>
<protein>
    <recommendedName>
        <fullName evidence="4">DUF998 domain-containing protein</fullName>
    </recommendedName>
</protein>
<evidence type="ECO:0008006" key="4">
    <source>
        <dbReference type="Google" id="ProtNLM"/>
    </source>
</evidence>
<feature type="transmembrane region" description="Helical" evidence="1">
    <location>
        <begin position="20"/>
        <end position="46"/>
    </location>
</feature>
<dbReference type="RefSeq" id="WP_171088294.1">
    <property type="nucleotide sequence ID" value="NZ_JABAIV010000010.1"/>
</dbReference>
<accession>A0A7Y2P2E7</accession>
<feature type="transmembrane region" description="Helical" evidence="1">
    <location>
        <begin position="66"/>
        <end position="84"/>
    </location>
</feature>
<comment type="caution">
    <text evidence="2">The sequence shown here is derived from an EMBL/GenBank/DDBJ whole genome shotgun (WGS) entry which is preliminary data.</text>
</comment>
<name>A0A7Y2P2E7_9BURK</name>
<evidence type="ECO:0000313" key="3">
    <source>
        <dbReference type="Proteomes" id="UP000533905"/>
    </source>
</evidence>
<feature type="transmembrane region" description="Helical" evidence="1">
    <location>
        <begin position="161"/>
        <end position="183"/>
    </location>
</feature>
<gene>
    <name evidence="2" type="ORF">HGB41_21390</name>
</gene>
<feature type="transmembrane region" description="Helical" evidence="1">
    <location>
        <begin position="93"/>
        <end position="113"/>
    </location>
</feature>
<proteinExistence type="predicted"/>
<feature type="transmembrane region" description="Helical" evidence="1">
    <location>
        <begin position="119"/>
        <end position="140"/>
    </location>
</feature>
<dbReference type="AlphaFoldDB" id="A0A7Y2P2E7"/>
<evidence type="ECO:0000313" key="2">
    <source>
        <dbReference type="EMBL" id="NNG25541.1"/>
    </source>
</evidence>
<keyword evidence="1" id="KW-0472">Membrane</keyword>
<keyword evidence="1" id="KW-1133">Transmembrane helix</keyword>
<evidence type="ECO:0000256" key="1">
    <source>
        <dbReference type="SAM" id="Phobius"/>
    </source>
</evidence>